<dbReference type="EMBL" id="JPRM01000018">
    <property type="protein sequence ID" value="KFF15801.1"/>
    <property type="molecule type" value="Genomic_DNA"/>
</dbReference>
<dbReference type="RefSeq" id="WP_035622760.1">
    <property type="nucleotide sequence ID" value="NZ_JBEWQG010000014.1"/>
</dbReference>
<dbReference type="PANTHER" id="PTHR30026">
    <property type="entry name" value="OUTER MEMBRANE PROTEIN TOLC"/>
    <property type="match status" value="1"/>
</dbReference>
<evidence type="ECO:0000313" key="6">
    <source>
        <dbReference type="EMBL" id="KFF15801.1"/>
    </source>
</evidence>
<dbReference type="GO" id="GO:0015562">
    <property type="term" value="F:efflux transmembrane transporter activity"/>
    <property type="evidence" value="ECO:0007669"/>
    <property type="project" value="InterPro"/>
</dbReference>
<dbReference type="AlphaFoldDB" id="A0A086AGI7"/>
<reference evidence="7 9" key="2">
    <citation type="submission" date="2016-11" db="EMBL/GenBank/DDBJ databases">
        <title>Whole genomes of Flavobacteriaceae.</title>
        <authorList>
            <person name="Stine C."/>
            <person name="Li C."/>
            <person name="Tadesse D."/>
        </authorList>
    </citation>
    <scope>NUCLEOTIDE SEQUENCE [LARGE SCALE GENOMIC DNA]</scope>
    <source>
        <strain evidence="7 9">ATCC 29551</strain>
    </source>
</reference>
<sequence>MKRLIIVILVFFPVFHFYAQQNDKLLRLQDCYALAEENYPLSKKRDLIAKSSEFTIDNIAKGYYPRFDVFGQATYQSDVTKLPISLPGIDAPILNKDQYRAYAEVNQLVYDGGALKQQKEIVEKQTKVSEQQLKVDLYAVKQRITELYFGILVFDEQLNQNDLLKNDINIGIKTVQAQLVNGTAYRSSLDLLKAEYLKVDQMAIGIRNYKKAYLDMLGLFINLALTPNTQLETPENIVNSIEINRPELELFKYRNESLELGKKTIEIGNLPKFNFFLQGGYGNPGLNMLQVGWESYYIGGVRLNWSLTGLYTDKKQKQIIDINKEQLEVDKEVFLFNTNQSIKQQSAEITKLEEYLVSDNEIIRLRNNVKKAALAQLDNGVIDSSDYLREVNEENAATQNKIIHETDLLLAKYRQKLITGN</sequence>
<comment type="caution">
    <text evidence="6">The sequence shown here is derived from an EMBL/GenBank/DDBJ whole genome shotgun (WGS) entry which is preliminary data.</text>
</comment>
<reference evidence="6 8" key="1">
    <citation type="submission" date="2014-07" db="EMBL/GenBank/DDBJ databases">
        <title>Genome of Flavobacterium hydatis DSM 2063.</title>
        <authorList>
            <person name="Pipes S.E."/>
            <person name="Stropko S.J."/>
            <person name="Newman J.D."/>
        </authorList>
    </citation>
    <scope>NUCLEOTIDE SEQUENCE [LARGE SCALE GENOMIC DNA]</scope>
    <source>
        <strain evidence="6 8">DSM 2063</strain>
    </source>
</reference>
<organism evidence="6 8">
    <name type="scientific">Flavobacterium hydatis</name>
    <name type="common">Cytophaga aquatilis</name>
    <dbReference type="NCBI Taxonomy" id="991"/>
    <lineage>
        <taxon>Bacteria</taxon>
        <taxon>Pseudomonadati</taxon>
        <taxon>Bacteroidota</taxon>
        <taxon>Flavobacteriia</taxon>
        <taxon>Flavobacteriales</taxon>
        <taxon>Flavobacteriaceae</taxon>
        <taxon>Flavobacterium</taxon>
    </lineage>
</organism>
<dbReference type="GO" id="GO:0015288">
    <property type="term" value="F:porin activity"/>
    <property type="evidence" value="ECO:0007669"/>
    <property type="project" value="TreeGrafter"/>
</dbReference>
<accession>A0A086AGI7</accession>
<name>A0A086AGI7_FLAHY</name>
<dbReference type="Proteomes" id="UP000198424">
    <property type="component" value="Unassembled WGS sequence"/>
</dbReference>
<keyword evidence="9" id="KW-1185">Reference proteome</keyword>
<evidence type="ECO:0000256" key="2">
    <source>
        <dbReference type="ARBA" id="ARBA00022452"/>
    </source>
</evidence>
<dbReference type="Gene3D" id="1.20.1600.10">
    <property type="entry name" value="Outer membrane efflux proteins (OEP)"/>
    <property type="match status" value="1"/>
</dbReference>
<keyword evidence="2" id="KW-1134">Transmembrane beta strand</keyword>
<comment type="subcellular location">
    <subcellularLocation>
        <location evidence="1">Cell outer membrane</location>
    </subcellularLocation>
</comment>
<dbReference type="SUPFAM" id="SSF56954">
    <property type="entry name" value="Outer membrane efflux proteins (OEP)"/>
    <property type="match status" value="1"/>
</dbReference>
<evidence type="ECO:0000256" key="5">
    <source>
        <dbReference type="ARBA" id="ARBA00023237"/>
    </source>
</evidence>
<keyword evidence="4" id="KW-0472">Membrane</keyword>
<dbReference type="Proteomes" id="UP000028712">
    <property type="component" value="Unassembled WGS sequence"/>
</dbReference>
<evidence type="ECO:0000313" key="7">
    <source>
        <dbReference type="EMBL" id="OXA85969.1"/>
    </source>
</evidence>
<evidence type="ECO:0000256" key="3">
    <source>
        <dbReference type="ARBA" id="ARBA00022692"/>
    </source>
</evidence>
<dbReference type="eggNOG" id="COG1538">
    <property type="taxonomic scope" value="Bacteria"/>
</dbReference>
<evidence type="ECO:0000313" key="8">
    <source>
        <dbReference type="Proteomes" id="UP000028712"/>
    </source>
</evidence>
<gene>
    <name evidence="7" type="ORF">B0A62_23970</name>
    <name evidence="6" type="ORF">IW20_12935</name>
</gene>
<proteinExistence type="predicted"/>
<evidence type="ECO:0000313" key="9">
    <source>
        <dbReference type="Proteomes" id="UP000198424"/>
    </source>
</evidence>
<keyword evidence="3" id="KW-0812">Transmembrane</keyword>
<evidence type="ECO:0000256" key="1">
    <source>
        <dbReference type="ARBA" id="ARBA00004442"/>
    </source>
</evidence>
<dbReference type="PANTHER" id="PTHR30026:SF20">
    <property type="entry name" value="OUTER MEMBRANE PROTEIN TOLC"/>
    <property type="match status" value="1"/>
</dbReference>
<keyword evidence="5" id="KW-0998">Cell outer membrane</keyword>
<evidence type="ECO:0008006" key="10">
    <source>
        <dbReference type="Google" id="ProtNLM"/>
    </source>
</evidence>
<protein>
    <recommendedName>
        <fullName evidence="10">Transporter</fullName>
    </recommendedName>
</protein>
<dbReference type="GO" id="GO:0009279">
    <property type="term" value="C:cell outer membrane"/>
    <property type="evidence" value="ECO:0007669"/>
    <property type="project" value="UniProtKB-SubCell"/>
</dbReference>
<dbReference type="EMBL" id="MUGY01000050">
    <property type="protein sequence ID" value="OXA85969.1"/>
    <property type="molecule type" value="Genomic_DNA"/>
</dbReference>
<dbReference type="GO" id="GO:1990281">
    <property type="term" value="C:efflux pump complex"/>
    <property type="evidence" value="ECO:0007669"/>
    <property type="project" value="TreeGrafter"/>
</dbReference>
<dbReference type="InterPro" id="IPR051906">
    <property type="entry name" value="TolC-like"/>
</dbReference>
<dbReference type="STRING" id="991.IW20_12935"/>
<evidence type="ECO:0000256" key="4">
    <source>
        <dbReference type="ARBA" id="ARBA00023136"/>
    </source>
</evidence>
<dbReference type="OrthoDB" id="976750at2"/>